<accession>A0ABT6T9I0</accession>
<dbReference type="Pfam" id="PF01398">
    <property type="entry name" value="JAB"/>
    <property type="match status" value="1"/>
</dbReference>
<evidence type="ECO:0000313" key="2">
    <source>
        <dbReference type="EMBL" id="MDI4643481.1"/>
    </source>
</evidence>
<dbReference type="EMBL" id="JAGRPV010000001">
    <property type="protein sequence ID" value="MDI4643481.1"/>
    <property type="molecule type" value="Genomic_DNA"/>
</dbReference>
<dbReference type="Proteomes" id="UP001161691">
    <property type="component" value="Unassembled WGS sequence"/>
</dbReference>
<feature type="domain" description="JAB1/MPN/MOV34 metalloenzyme" evidence="1">
    <location>
        <begin position="16"/>
        <end position="101"/>
    </location>
</feature>
<dbReference type="SUPFAM" id="SSF102712">
    <property type="entry name" value="JAB1/MPN domain"/>
    <property type="match status" value="1"/>
</dbReference>
<protein>
    <recommendedName>
        <fullName evidence="1">JAB1/MPN/MOV34 metalloenzyme domain-containing protein</fullName>
    </recommendedName>
</protein>
<proteinExistence type="predicted"/>
<name>A0ABT6T9I0_9BACL</name>
<sequence>MRKMIVTNQVIRLLKEQVENRNVEMGGLLYGKLNPGWIRIENIGISGPHSKQTPDYISLDMDFVRKESMAKAQEQMLAVGTWHSRPPGALLKPSALDTKMMNIFSSYYKKPMLPVFCICSYTNKSFSLVWYEVSSLGLPKEVSVSCYEEKPIC</sequence>
<gene>
    <name evidence="2" type="ORF">KB449_00850</name>
</gene>
<reference evidence="2" key="1">
    <citation type="submission" date="2023-04" db="EMBL/GenBank/DDBJ databases">
        <title>Comparative genomic analysis of Cohnella hashimotonis sp. nov., isolated from the International Space Station.</title>
        <authorList>
            <person name="Venkateswaran K."/>
            <person name="Simpson A."/>
        </authorList>
    </citation>
    <scope>NUCLEOTIDE SEQUENCE</scope>
    <source>
        <strain evidence="2">F6_2S_P_1</strain>
    </source>
</reference>
<keyword evidence="3" id="KW-1185">Reference proteome</keyword>
<evidence type="ECO:0000259" key="1">
    <source>
        <dbReference type="Pfam" id="PF01398"/>
    </source>
</evidence>
<dbReference type="InterPro" id="IPR000555">
    <property type="entry name" value="JAMM/MPN+_dom"/>
</dbReference>
<dbReference type="Gene3D" id="3.40.140.10">
    <property type="entry name" value="Cytidine Deaminase, domain 2"/>
    <property type="match status" value="1"/>
</dbReference>
<evidence type="ECO:0000313" key="3">
    <source>
        <dbReference type="Proteomes" id="UP001161691"/>
    </source>
</evidence>
<comment type="caution">
    <text evidence="2">The sequence shown here is derived from an EMBL/GenBank/DDBJ whole genome shotgun (WGS) entry which is preliminary data.</text>
</comment>
<organism evidence="2 3">
    <name type="scientific">Cohnella hashimotonis</name>
    <dbReference type="NCBI Taxonomy" id="2826895"/>
    <lineage>
        <taxon>Bacteria</taxon>
        <taxon>Bacillati</taxon>
        <taxon>Bacillota</taxon>
        <taxon>Bacilli</taxon>
        <taxon>Bacillales</taxon>
        <taxon>Paenibacillaceae</taxon>
        <taxon>Cohnella</taxon>
    </lineage>
</organism>